<evidence type="ECO:0000256" key="3">
    <source>
        <dbReference type="SAM" id="SignalP"/>
    </source>
</evidence>
<dbReference type="InterPro" id="IPR007856">
    <property type="entry name" value="SapB_1"/>
</dbReference>
<organism evidence="5 6">
    <name type="scientific">Kalanchoe fedtschenkoi</name>
    <name type="common">Lavender scallops</name>
    <name type="synonym">South American air plant</name>
    <dbReference type="NCBI Taxonomy" id="63787"/>
    <lineage>
        <taxon>Eukaryota</taxon>
        <taxon>Viridiplantae</taxon>
        <taxon>Streptophyta</taxon>
        <taxon>Embryophyta</taxon>
        <taxon>Tracheophyta</taxon>
        <taxon>Spermatophyta</taxon>
        <taxon>Magnoliopsida</taxon>
        <taxon>eudicotyledons</taxon>
        <taxon>Gunneridae</taxon>
        <taxon>Pentapetalae</taxon>
        <taxon>Saxifragales</taxon>
        <taxon>Crassulaceae</taxon>
        <taxon>Kalanchoe</taxon>
    </lineage>
</organism>
<dbReference type="AlphaFoldDB" id="A0A7N0T6L0"/>
<reference evidence="5" key="1">
    <citation type="submission" date="2021-01" db="UniProtKB">
        <authorList>
            <consortium name="EnsemblPlants"/>
        </authorList>
    </citation>
    <scope>IDENTIFICATION</scope>
</reference>
<evidence type="ECO:0000313" key="6">
    <source>
        <dbReference type="Proteomes" id="UP000594263"/>
    </source>
</evidence>
<dbReference type="GO" id="GO:0006508">
    <property type="term" value="P:proteolysis"/>
    <property type="evidence" value="ECO:0007669"/>
    <property type="project" value="UniProtKB-KW"/>
</dbReference>
<feature type="signal peptide" evidence="3">
    <location>
        <begin position="1"/>
        <end position="23"/>
    </location>
</feature>
<evidence type="ECO:0000256" key="1">
    <source>
        <dbReference type="ARBA" id="ARBA00022670"/>
    </source>
</evidence>
<dbReference type="InterPro" id="IPR011001">
    <property type="entry name" value="Saposin-like"/>
</dbReference>
<keyword evidence="3" id="KW-0732">Signal</keyword>
<dbReference type="EnsemblPlants" id="Kaladp0024s0429.1.v1.1">
    <property type="protein sequence ID" value="Kaladp0024s0429.1.v1.1"/>
    <property type="gene ID" value="Kaladp0024s0429.v1.1"/>
</dbReference>
<keyword evidence="2" id="KW-1015">Disulfide bond</keyword>
<keyword evidence="6" id="KW-1185">Reference proteome</keyword>
<dbReference type="PROSITE" id="PS50015">
    <property type="entry name" value="SAP_B"/>
    <property type="match status" value="1"/>
</dbReference>
<name>A0A7N0T6L0_KALFE</name>
<evidence type="ECO:0000259" key="4">
    <source>
        <dbReference type="PROSITE" id="PS50015"/>
    </source>
</evidence>
<dbReference type="SMART" id="SM00741">
    <property type="entry name" value="SapB"/>
    <property type="match status" value="1"/>
</dbReference>
<dbReference type="SUPFAM" id="SSF47862">
    <property type="entry name" value="Saposin"/>
    <property type="match status" value="1"/>
</dbReference>
<dbReference type="Gene3D" id="1.10.225.10">
    <property type="entry name" value="Saposin-like"/>
    <property type="match status" value="1"/>
</dbReference>
<protein>
    <recommendedName>
        <fullName evidence="4">Saposin B-type domain-containing protein</fullName>
    </recommendedName>
</protein>
<dbReference type="PANTHER" id="PTHR11480:SF3">
    <property type="entry name" value="BCDNA.GH08312"/>
    <property type="match status" value="1"/>
</dbReference>
<dbReference type="Proteomes" id="UP000594263">
    <property type="component" value="Unplaced"/>
</dbReference>
<dbReference type="GO" id="GO:0006629">
    <property type="term" value="P:lipid metabolic process"/>
    <property type="evidence" value="ECO:0007669"/>
    <property type="project" value="InterPro"/>
</dbReference>
<dbReference type="InterPro" id="IPR051428">
    <property type="entry name" value="Sphingo_Act-Surfact_Prot"/>
</dbReference>
<feature type="domain" description="Saposin B-type" evidence="4">
    <location>
        <begin position="41"/>
        <end position="120"/>
    </location>
</feature>
<dbReference type="Gramene" id="Kaladp0024s0429.1.v1.1">
    <property type="protein sequence ID" value="Kaladp0024s0429.1.v1.1"/>
    <property type="gene ID" value="Kaladp0024s0429.v1.1"/>
</dbReference>
<evidence type="ECO:0000256" key="2">
    <source>
        <dbReference type="ARBA" id="ARBA00023157"/>
    </source>
</evidence>
<sequence length="161" mass="17812">MASRMGLGVLMLLVLHATWTCDARPLTGSSEMLNTGLGSKDNQACPWCETYVTRAIEFLDQNKTQQDIISLLHKSCSHLRSLEGDCAALVDYYAPLFFEEVSTIHPQQFCEKVGPCELLEISSQTIDGAVKEMISKLSDPDTQASCFREEIFLEQAALSST</sequence>
<feature type="chain" id="PRO_5029907331" description="Saposin B-type domain-containing protein" evidence="3">
    <location>
        <begin position="24"/>
        <end position="161"/>
    </location>
</feature>
<accession>A0A7N0T6L0</accession>
<proteinExistence type="predicted"/>
<dbReference type="InterPro" id="IPR008139">
    <property type="entry name" value="SaposinB_dom"/>
</dbReference>
<keyword evidence="1" id="KW-0645">Protease</keyword>
<evidence type="ECO:0000313" key="5">
    <source>
        <dbReference type="EnsemblPlants" id="Kaladp0024s0429.1.v1.1"/>
    </source>
</evidence>
<dbReference type="Pfam" id="PF05184">
    <property type="entry name" value="SapB_1"/>
    <property type="match status" value="1"/>
</dbReference>
<keyword evidence="1" id="KW-0378">Hydrolase</keyword>
<dbReference type="GO" id="GO:0008233">
    <property type="term" value="F:peptidase activity"/>
    <property type="evidence" value="ECO:0007669"/>
    <property type="project" value="UniProtKB-KW"/>
</dbReference>
<dbReference type="PANTHER" id="PTHR11480">
    <property type="entry name" value="SAPOSIN-RELATED"/>
    <property type="match status" value="1"/>
</dbReference>